<proteinExistence type="predicted"/>
<dbReference type="AlphaFoldDB" id="A0A645H466"/>
<reference evidence="1" key="1">
    <citation type="submission" date="2019-08" db="EMBL/GenBank/DDBJ databases">
        <authorList>
            <person name="Kucharzyk K."/>
            <person name="Murdoch R.W."/>
            <person name="Higgins S."/>
            <person name="Loffler F."/>
        </authorList>
    </citation>
    <scope>NUCLEOTIDE SEQUENCE</scope>
</reference>
<evidence type="ECO:0008006" key="2">
    <source>
        <dbReference type="Google" id="ProtNLM"/>
    </source>
</evidence>
<dbReference type="SUPFAM" id="SSF52518">
    <property type="entry name" value="Thiamin diphosphate-binding fold (THDP-binding)"/>
    <property type="match status" value="1"/>
</dbReference>
<gene>
    <name evidence="1" type="ORF">SDC9_180605</name>
</gene>
<dbReference type="Gene3D" id="3.40.50.970">
    <property type="match status" value="1"/>
</dbReference>
<organism evidence="1">
    <name type="scientific">bioreactor metagenome</name>
    <dbReference type="NCBI Taxonomy" id="1076179"/>
    <lineage>
        <taxon>unclassified sequences</taxon>
        <taxon>metagenomes</taxon>
        <taxon>ecological metagenomes</taxon>
    </lineage>
</organism>
<evidence type="ECO:0000313" key="1">
    <source>
        <dbReference type="EMBL" id="MPN33122.1"/>
    </source>
</evidence>
<comment type="caution">
    <text evidence="1">The sequence shown here is derived from an EMBL/GenBank/DDBJ whole genome shotgun (WGS) entry which is preliminary data.</text>
</comment>
<dbReference type="EMBL" id="VSSQ01085477">
    <property type="protein sequence ID" value="MPN33122.1"/>
    <property type="molecule type" value="Genomic_DNA"/>
</dbReference>
<accession>A0A645H466</accession>
<name>A0A645H466_9ZZZZ</name>
<sequence length="114" mass="12873">MAQAAGASYVARGLTAKAIQLPELFSKGIEHKGLSVIDVITQCTVHYGRKNNMRSAAQMLDYQKQHFIPKSQWEIADPARKEETLPTGVLYSSPAKDYFTKYHELCERVQKVED</sequence>
<protein>
    <recommendedName>
        <fullName evidence="2">2-oxoglutarate synthase</fullName>
    </recommendedName>
</protein>
<dbReference type="InterPro" id="IPR029061">
    <property type="entry name" value="THDP-binding"/>
</dbReference>